<dbReference type="SUPFAM" id="SSF51011">
    <property type="entry name" value="Glycosyl hydrolase domain"/>
    <property type="match status" value="1"/>
</dbReference>
<evidence type="ECO:0000256" key="5">
    <source>
        <dbReference type="SAM" id="SignalP"/>
    </source>
</evidence>
<dbReference type="InterPro" id="IPR049166">
    <property type="entry name" value="GH39_cat"/>
</dbReference>
<gene>
    <name evidence="7" type="ORF">DWU99_16555</name>
</gene>
<dbReference type="InterPro" id="IPR051923">
    <property type="entry name" value="Glycosyl_Hydrolase_39"/>
</dbReference>
<keyword evidence="3" id="KW-0326">Glycosidase</keyword>
<evidence type="ECO:0000256" key="4">
    <source>
        <dbReference type="PIRSR" id="PIRSR600514-1"/>
    </source>
</evidence>
<evidence type="ECO:0000256" key="3">
    <source>
        <dbReference type="ARBA" id="ARBA00023295"/>
    </source>
</evidence>
<dbReference type="InterPro" id="IPR017853">
    <property type="entry name" value="GH"/>
</dbReference>
<evidence type="ECO:0000313" key="7">
    <source>
        <dbReference type="EMBL" id="RDS82017.1"/>
    </source>
</evidence>
<dbReference type="InterPro" id="IPR000514">
    <property type="entry name" value="Glyco_hydro_39"/>
</dbReference>
<sequence>MSDQSLLRRIAPRVCAAALFAILVGTAQAASSSPDTVSLNVDATAHGTPLSHFWEQMFGSGRAVLALRDDYRKDLEAVHAATGFQYVRFHGIFDRDVGVVYRDANGKIAYNFSYVDQIYDGLLERGVKPYVELSFMPPELSSEPSKVHDFWYHPNVMPPKDYAEWDAMIGAFAQHLIARYGIGEVSTWYFEVWNEPNLAFWGGSPVQPTYFTLYDHTVRALKAVSPRLRVGGPSTAQAAWVPVFLKHAHDAKVPVDFVSTHVYGDDTAPNVFKTDENIARADMVCRAVSKVHDEIAASPYPKLPLIFSEYNASYANLPNVTDAVYMGPWMANTIRECAGKVDVMSYWSFSDVFEEQGVVKTPFYGGFGLIAADRIEKPAFNAFAMLHRLGDTRLPLSSDTALATRRADGTVVLALWNYAPPVGDTANYTKGEPRGAMKHFAVDVAHLHAGVQATVWRLDEQHGNAVAAFDRMGRPDFPSREQIVELRAAGKMAKPESVVLHDGHLMIDIPPQGLVVVELH</sequence>
<evidence type="ECO:0000313" key="8">
    <source>
        <dbReference type="Proteomes" id="UP000255334"/>
    </source>
</evidence>
<dbReference type="OrthoDB" id="9776971at2"/>
<accession>A0A370X177</accession>
<keyword evidence="8" id="KW-1185">Reference proteome</keyword>
<feature type="signal peptide" evidence="5">
    <location>
        <begin position="1"/>
        <end position="29"/>
    </location>
</feature>
<dbReference type="PANTHER" id="PTHR12631">
    <property type="entry name" value="ALPHA-L-IDURONIDASE"/>
    <property type="match status" value="1"/>
</dbReference>
<protein>
    <submittedName>
        <fullName evidence="7">Glycosyl hydrolase family 39</fullName>
    </submittedName>
</protein>
<feature type="active site" description="Proton donor" evidence="4">
    <location>
        <position position="195"/>
    </location>
</feature>
<feature type="chain" id="PRO_5016961844" evidence="5">
    <location>
        <begin position="30"/>
        <end position="520"/>
    </location>
</feature>
<proteinExistence type="inferred from homology"/>
<dbReference type="Proteomes" id="UP000255334">
    <property type="component" value="Unassembled WGS sequence"/>
</dbReference>
<dbReference type="Gene3D" id="2.60.40.1500">
    <property type="entry name" value="Glycosyl hydrolase domain, family 39"/>
    <property type="match status" value="1"/>
</dbReference>
<dbReference type="SUPFAM" id="SSF51445">
    <property type="entry name" value="(Trans)glycosidases"/>
    <property type="match status" value="1"/>
</dbReference>
<dbReference type="Gene3D" id="3.20.20.80">
    <property type="entry name" value="Glycosidases"/>
    <property type="match status" value="1"/>
</dbReference>
<dbReference type="InterPro" id="IPR049165">
    <property type="entry name" value="GH39_as"/>
</dbReference>
<name>A0A370X177_9GAMM</name>
<dbReference type="EMBL" id="QRBF01000006">
    <property type="protein sequence ID" value="RDS82017.1"/>
    <property type="molecule type" value="Genomic_DNA"/>
</dbReference>
<feature type="domain" description="Glycosyl hydrolases family 39 N-terminal catalytic" evidence="6">
    <location>
        <begin position="39"/>
        <end position="492"/>
    </location>
</feature>
<dbReference type="GO" id="GO:0005975">
    <property type="term" value="P:carbohydrate metabolic process"/>
    <property type="evidence" value="ECO:0007669"/>
    <property type="project" value="InterPro"/>
</dbReference>
<reference evidence="7 8" key="1">
    <citation type="submission" date="2018-07" db="EMBL/GenBank/DDBJ databases">
        <title>Dyella monticola sp. nov. and Dyella psychrodurans sp. nov. isolated from monsoon evergreen broad-leaved forest soil of Dinghu Mountain, China.</title>
        <authorList>
            <person name="Gao Z."/>
            <person name="Qiu L."/>
        </authorList>
    </citation>
    <scope>NUCLEOTIDE SEQUENCE [LARGE SCALE GENOMIC DNA]</scope>
    <source>
        <strain evidence="7 8">4MSK11</strain>
    </source>
</reference>
<keyword evidence="5" id="KW-0732">Signal</keyword>
<evidence type="ECO:0000259" key="6">
    <source>
        <dbReference type="Pfam" id="PF01229"/>
    </source>
</evidence>
<organism evidence="7 8">
    <name type="scientific">Dyella psychrodurans</name>
    <dbReference type="NCBI Taxonomy" id="1927960"/>
    <lineage>
        <taxon>Bacteria</taxon>
        <taxon>Pseudomonadati</taxon>
        <taxon>Pseudomonadota</taxon>
        <taxon>Gammaproteobacteria</taxon>
        <taxon>Lysobacterales</taxon>
        <taxon>Rhodanobacteraceae</taxon>
        <taxon>Dyella</taxon>
    </lineage>
</organism>
<evidence type="ECO:0000256" key="1">
    <source>
        <dbReference type="ARBA" id="ARBA00008875"/>
    </source>
</evidence>
<dbReference type="RefSeq" id="WP_115479172.1">
    <property type="nucleotide sequence ID" value="NZ_QRBF01000006.1"/>
</dbReference>
<dbReference type="PRINTS" id="PR00745">
    <property type="entry name" value="GLHYDRLASE39"/>
</dbReference>
<dbReference type="PANTHER" id="PTHR12631:SF10">
    <property type="entry name" value="BETA-XYLOSIDASE-LIKE PROTEIN-RELATED"/>
    <property type="match status" value="1"/>
</dbReference>
<comment type="similarity">
    <text evidence="1">Belongs to the glycosyl hydrolase 39 family.</text>
</comment>
<comment type="caution">
    <text evidence="7">The sequence shown here is derived from an EMBL/GenBank/DDBJ whole genome shotgun (WGS) entry which is preliminary data.</text>
</comment>
<dbReference type="GO" id="GO:0004553">
    <property type="term" value="F:hydrolase activity, hydrolyzing O-glycosyl compounds"/>
    <property type="evidence" value="ECO:0007669"/>
    <property type="project" value="InterPro"/>
</dbReference>
<keyword evidence="2 7" id="KW-0378">Hydrolase</keyword>
<dbReference type="PROSITE" id="PS01027">
    <property type="entry name" value="GLYCOSYL_HYDROL_F39"/>
    <property type="match status" value="1"/>
</dbReference>
<dbReference type="Pfam" id="PF01229">
    <property type="entry name" value="Glyco_hydro_39"/>
    <property type="match status" value="1"/>
</dbReference>
<evidence type="ECO:0000256" key="2">
    <source>
        <dbReference type="ARBA" id="ARBA00022801"/>
    </source>
</evidence>
<dbReference type="AlphaFoldDB" id="A0A370X177"/>